<feature type="compositionally biased region" description="Low complexity" evidence="1">
    <location>
        <begin position="186"/>
        <end position="199"/>
    </location>
</feature>
<organism evidence="2 3">
    <name type="scientific">Mortierella alpina</name>
    <name type="common">Oleaginous fungus</name>
    <name type="synonym">Mortierella renispora</name>
    <dbReference type="NCBI Taxonomy" id="64518"/>
    <lineage>
        <taxon>Eukaryota</taxon>
        <taxon>Fungi</taxon>
        <taxon>Fungi incertae sedis</taxon>
        <taxon>Mucoromycota</taxon>
        <taxon>Mortierellomycotina</taxon>
        <taxon>Mortierellomycetes</taxon>
        <taxon>Mortierellales</taxon>
        <taxon>Mortierellaceae</taxon>
        <taxon>Mortierella</taxon>
    </lineage>
</organism>
<feature type="region of interest" description="Disordered" evidence="1">
    <location>
        <begin position="169"/>
        <end position="256"/>
    </location>
</feature>
<reference evidence="2" key="1">
    <citation type="journal article" date="2020" name="Fungal Divers.">
        <title>Resolving the Mortierellaceae phylogeny through synthesis of multi-gene phylogenetics and phylogenomics.</title>
        <authorList>
            <person name="Vandepol N."/>
            <person name="Liber J."/>
            <person name="Desiro A."/>
            <person name="Na H."/>
            <person name="Kennedy M."/>
            <person name="Barry K."/>
            <person name="Grigoriev I.V."/>
            <person name="Miller A.N."/>
            <person name="O'Donnell K."/>
            <person name="Stajich J.E."/>
            <person name="Bonito G."/>
        </authorList>
    </citation>
    <scope>NUCLEOTIDE SEQUENCE</scope>
    <source>
        <strain evidence="2">CK1249</strain>
    </source>
</reference>
<dbReference type="AlphaFoldDB" id="A0A9P6IQF0"/>
<feature type="compositionally biased region" description="Polar residues" evidence="1">
    <location>
        <begin position="224"/>
        <end position="245"/>
    </location>
</feature>
<comment type="caution">
    <text evidence="2">The sequence shown here is derived from an EMBL/GenBank/DDBJ whole genome shotgun (WGS) entry which is preliminary data.</text>
</comment>
<accession>A0A9P6IQF0</accession>
<dbReference type="OrthoDB" id="163120at2759"/>
<feature type="non-terminal residue" evidence="2">
    <location>
        <position position="1"/>
    </location>
</feature>
<sequence length="256" mass="27507">MPSSTSPSSRASSASLPPSETDRTPQQQPQPKQHPKTPRTVADTILIKLHPRKGQPLTHCRAPKDFPGAFDLSLSTEHDSYTTFCSKIRAQLVAALPDYAWPRDAHPYLRPTHSATQTHYKELTDDNFESKIIKAWRTEARRLNGTEEEVYIHVFAYLIKAEKGVDVLSNSNSSSGSGRVGRRTHSSANHTTADTTNTTAGGSIDLVNGATGSGGRSAKATVGNGINTGSSTLQPVTSSSPTTRYSHPARSTIAGT</sequence>
<evidence type="ECO:0000256" key="1">
    <source>
        <dbReference type="SAM" id="MobiDB-lite"/>
    </source>
</evidence>
<keyword evidence="3" id="KW-1185">Reference proteome</keyword>
<dbReference type="Proteomes" id="UP000738359">
    <property type="component" value="Unassembled WGS sequence"/>
</dbReference>
<evidence type="ECO:0000313" key="3">
    <source>
        <dbReference type="Proteomes" id="UP000738359"/>
    </source>
</evidence>
<feature type="region of interest" description="Disordered" evidence="1">
    <location>
        <begin position="1"/>
        <end position="39"/>
    </location>
</feature>
<proteinExistence type="predicted"/>
<gene>
    <name evidence="2" type="ORF">BGZ70_004715</name>
</gene>
<name>A0A9P6IQF0_MORAP</name>
<protein>
    <submittedName>
        <fullName evidence="2">Uncharacterized protein</fullName>
    </submittedName>
</protein>
<evidence type="ECO:0000313" key="2">
    <source>
        <dbReference type="EMBL" id="KAF9944371.1"/>
    </source>
</evidence>
<dbReference type="EMBL" id="JAAAHY010002487">
    <property type="protein sequence ID" value="KAF9944371.1"/>
    <property type="molecule type" value="Genomic_DNA"/>
</dbReference>
<feature type="compositionally biased region" description="Low complexity" evidence="1">
    <location>
        <begin position="1"/>
        <end position="31"/>
    </location>
</feature>